<dbReference type="STRING" id="1121416.SAMN02745220_01916"/>
<evidence type="ECO:0000256" key="2">
    <source>
        <dbReference type="ARBA" id="ARBA00022475"/>
    </source>
</evidence>
<dbReference type="AlphaFoldDB" id="A0A1M7Y5K2"/>
<comment type="subcellular location">
    <subcellularLocation>
        <location evidence="1">Cell membrane</location>
        <topology evidence="1">Multi-pass membrane protein</topology>
    </subcellularLocation>
</comment>
<evidence type="ECO:0000256" key="3">
    <source>
        <dbReference type="ARBA" id="ARBA00022692"/>
    </source>
</evidence>
<dbReference type="OrthoDB" id="5421219at2"/>
<feature type="transmembrane region" description="Helical" evidence="6">
    <location>
        <begin position="90"/>
        <end position="108"/>
    </location>
</feature>
<evidence type="ECO:0000256" key="5">
    <source>
        <dbReference type="ARBA" id="ARBA00023136"/>
    </source>
</evidence>
<keyword evidence="4 6" id="KW-1133">Transmembrane helix</keyword>
<accession>A0A1M7Y5K2</accession>
<gene>
    <name evidence="7" type="ORF">SAMN02745220_01916</name>
</gene>
<name>A0A1M7Y5K2_9BACT</name>
<evidence type="ECO:0000313" key="8">
    <source>
        <dbReference type="Proteomes" id="UP000184603"/>
    </source>
</evidence>
<keyword evidence="5 6" id="KW-0472">Membrane</keyword>
<feature type="transmembrane region" description="Helical" evidence="6">
    <location>
        <begin position="54"/>
        <end position="78"/>
    </location>
</feature>
<dbReference type="RefSeq" id="WP_073613218.1">
    <property type="nucleotide sequence ID" value="NZ_FRFE01000007.1"/>
</dbReference>
<dbReference type="EMBL" id="FRFE01000007">
    <property type="protein sequence ID" value="SHO47558.1"/>
    <property type="molecule type" value="Genomic_DNA"/>
</dbReference>
<dbReference type="GO" id="GO:0005886">
    <property type="term" value="C:plasma membrane"/>
    <property type="evidence" value="ECO:0007669"/>
    <property type="project" value="UniProtKB-SubCell"/>
</dbReference>
<dbReference type="InterPro" id="IPR020948">
    <property type="entry name" value="P_starv_induced_PsiE-like"/>
</dbReference>
<feature type="transmembrane region" description="Helical" evidence="6">
    <location>
        <begin position="20"/>
        <end position="42"/>
    </location>
</feature>
<reference evidence="7 8" key="1">
    <citation type="submission" date="2016-12" db="EMBL/GenBank/DDBJ databases">
        <authorList>
            <person name="Song W.-J."/>
            <person name="Kurnit D.M."/>
        </authorList>
    </citation>
    <scope>NUCLEOTIDE SEQUENCE [LARGE SCALE GENOMIC DNA]</scope>
    <source>
        <strain evidence="7 8">DSM 18488</strain>
    </source>
</reference>
<keyword evidence="8" id="KW-1185">Reference proteome</keyword>
<keyword evidence="2" id="KW-1003">Cell membrane</keyword>
<protein>
    <submittedName>
        <fullName evidence="7">Uncharacterized membrane protein, DUF373 family</fullName>
    </submittedName>
</protein>
<evidence type="ECO:0000313" key="7">
    <source>
        <dbReference type="EMBL" id="SHO47558.1"/>
    </source>
</evidence>
<evidence type="ECO:0000256" key="6">
    <source>
        <dbReference type="SAM" id="Phobius"/>
    </source>
</evidence>
<sequence>MKEIQQDDKFLWLLRNVIHYCLKTLGLLMVLVIISGVVDVAWTIYQRLAAKPMFILTISDVLATFGAFMVVLIAIEIFQNIILYLRDDVIHVKIVISTALMAIARKVIILDYDTLEPMHIWATGIVLVATGITYYLIHKIPDEGQK</sequence>
<evidence type="ECO:0000256" key="4">
    <source>
        <dbReference type="ARBA" id="ARBA00022989"/>
    </source>
</evidence>
<evidence type="ECO:0000256" key="1">
    <source>
        <dbReference type="ARBA" id="ARBA00004651"/>
    </source>
</evidence>
<feature type="transmembrane region" description="Helical" evidence="6">
    <location>
        <begin position="120"/>
        <end position="137"/>
    </location>
</feature>
<keyword evidence="3 6" id="KW-0812">Transmembrane</keyword>
<dbReference type="Proteomes" id="UP000184603">
    <property type="component" value="Unassembled WGS sequence"/>
</dbReference>
<organism evidence="7 8">
    <name type="scientific">Desulfopila aestuarii DSM 18488</name>
    <dbReference type="NCBI Taxonomy" id="1121416"/>
    <lineage>
        <taxon>Bacteria</taxon>
        <taxon>Pseudomonadati</taxon>
        <taxon>Thermodesulfobacteriota</taxon>
        <taxon>Desulfobulbia</taxon>
        <taxon>Desulfobulbales</taxon>
        <taxon>Desulfocapsaceae</taxon>
        <taxon>Desulfopila</taxon>
    </lineage>
</organism>
<dbReference type="Pfam" id="PF06146">
    <property type="entry name" value="PsiE"/>
    <property type="match status" value="1"/>
</dbReference>
<proteinExistence type="predicted"/>